<feature type="compositionally biased region" description="Basic residues" evidence="1">
    <location>
        <begin position="163"/>
        <end position="178"/>
    </location>
</feature>
<organism evidence="2">
    <name type="scientific">marine sediment metagenome</name>
    <dbReference type="NCBI Taxonomy" id="412755"/>
    <lineage>
        <taxon>unclassified sequences</taxon>
        <taxon>metagenomes</taxon>
        <taxon>ecological metagenomes</taxon>
    </lineage>
</organism>
<dbReference type="AlphaFoldDB" id="A0A0F9VV12"/>
<protein>
    <submittedName>
        <fullName evidence="2">Uncharacterized protein</fullName>
    </submittedName>
</protein>
<accession>A0A0F9VV12</accession>
<proteinExistence type="predicted"/>
<dbReference type="PROSITE" id="PS50096">
    <property type="entry name" value="IQ"/>
    <property type="match status" value="1"/>
</dbReference>
<sequence length="186" mass="23255">MKSLRDRYDINKKLCQVEIRKNIVLVELGKPLTLPLAVLNRNCDFKKSWDKIQVKLHGVPEDIKVKKRERDRKNYEKNKSKIQSYFKVYNQRPEVRAKRKEYKRIYYEKNKDKINLRNKEYNLKNRERMLILWRKWSKKYHIKNRERINSRKREYESRPEVKARRKNYGKKYYQRKKMEKGNETNR</sequence>
<name>A0A0F9VV12_9ZZZZ</name>
<reference evidence="2" key="1">
    <citation type="journal article" date="2015" name="Nature">
        <title>Complex archaea that bridge the gap between prokaryotes and eukaryotes.</title>
        <authorList>
            <person name="Spang A."/>
            <person name="Saw J.H."/>
            <person name="Jorgensen S.L."/>
            <person name="Zaremba-Niedzwiedzka K."/>
            <person name="Martijn J."/>
            <person name="Lind A.E."/>
            <person name="van Eijk R."/>
            <person name="Schleper C."/>
            <person name="Guy L."/>
            <person name="Ettema T.J."/>
        </authorList>
    </citation>
    <scope>NUCLEOTIDE SEQUENCE</scope>
</reference>
<evidence type="ECO:0000256" key="1">
    <source>
        <dbReference type="SAM" id="MobiDB-lite"/>
    </source>
</evidence>
<gene>
    <name evidence="2" type="ORF">LCGC14_0439010</name>
</gene>
<dbReference type="EMBL" id="LAZR01000422">
    <property type="protein sequence ID" value="KKN69598.1"/>
    <property type="molecule type" value="Genomic_DNA"/>
</dbReference>
<evidence type="ECO:0000313" key="2">
    <source>
        <dbReference type="EMBL" id="KKN69598.1"/>
    </source>
</evidence>
<feature type="region of interest" description="Disordered" evidence="1">
    <location>
        <begin position="148"/>
        <end position="186"/>
    </location>
</feature>
<comment type="caution">
    <text evidence="2">The sequence shown here is derived from an EMBL/GenBank/DDBJ whole genome shotgun (WGS) entry which is preliminary data.</text>
</comment>
<feature type="compositionally biased region" description="Basic and acidic residues" evidence="1">
    <location>
        <begin position="148"/>
        <end position="162"/>
    </location>
</feature>